<dbReference type="Gene3D" id="2.120.10.30">
    <property type="entry name" value="TolB, C-terminal domain"/>
    <property type="match status" value="2"/>
</dbReference>
<evidence type="ECO:0000256" key="2">
    <source>
        <dbReference type="ARBA" id="ARBA00022737"/>
    </source>
</evidence>
<proteinExistence type="predicted"/>
<dbReference type="CDD" id="cd18186">
    <property type="entry name" value="BTB_POZ_ZBTB_KLHL-like"/>
    <property type="match status" value="1"/>
</dbReference>
<dbReference type="SUPFAM" id="SSF54695">
    <property type="entry name" value="POZ domain"/>
    <property type="match status" value="1"/>
</dbReference>
<dbReference type="AlphaFoldDB" id="D8TK24"/>
<evidence type="ECO:0000256" key="1">
    <source>
        <dbReference type="ARBA" id="ARBA00004906"/>
    </source>
</evidence>
<evidence type="ECO:0000259" key="5">
    <source>
        <dbReference type="PROSITE" id="PS50097"/>
    </source>
</evidence>
<dbReference type="PANTHER" id="PTHR46231">
    <property type="entry name" value="ANKYRIN REPEAT AND BTB/POZ DOMAIN-CONTAINING PROTEIN 1"/>
    <property type="match status" value="1"/>
</dbReference>
<evidence type="ECO:0000256" key="3">
    <source>
        <dbReference type="ARBA" id="ARBA00023043"/>
    </source>
</evidence>
<dbReference type="Pfam" id="PF00651">
    <property type="entry name" value="BTB"/>
    <property type="match status" value="2"/>
</dbReference>
<dbReference type="InterPro" id="IPR044515">
    <property type="entry name" value="ABTB1"/>
</dbReference>
<dbReference type="RefSeq" id="XP_002946947.1">
    <property type="nucleotide sequence ID" value="XM_002946901.1"/>
</dbReference>
<dbReference type="GeneID" id="9618341"/>
<evidence type="ECO:0000313" key="7">
    <source>
        <dbReference type="Proteomes" id="UP000001058"/>
    </source>
</evidence>
<sequence length="842" mass="86147">MTNMEQITLSTERVTAVFVRKLPGGAQQALVCTERGIQPLLGLEDDAAGATEIRLGPPLALMERTADGRSLPYTWSPPPAAGGAGDNDRADGAARAPVYAVGDVGPVGDGCLCFVSTYDTIVRLDADGHVELVAGQPGCPGRRDGPGGAALVRSPLVMAPDGTGGVFFSDGSRDCVRRARLAAPPPRSAAPPSPVLPVTVATLPFQIPDWSLVHALSYDYAAQVLYVCTPRMVYHAVGVGTASGTAAPGLQPVAGGEEGGGSGCVDGVGRAALFGSICDAVVDSRGSLYVIDMEGPGGGAVVRRVDPAAGGVVQTLPSASLGYLDRAVRLAILPGGWLCLYEWGGNKLWMLQLGLEPSRPGVRAPRLAAAAAAPAVGPDLGGLADDFGALLTDPWHIADVIILAGDNLFPAHSQVLIARCEYFRRRLLQTGNPQDHVPVAAATAAAAAAAAAGSGGDGSGADVAAAAAVRLREVPLADADPEAVAQLLRYIYTGSVDFPDLLLRPVLELANRLLLPRLAAAVQQQLHQKHPPMQPPPAAVYDTAAGTEAEAPVPPAPNSAVHVTSGGDAAGLQGDAPGALHGAQVTSPWGSVGPTAPTAAMAVPLPLAEEKEEKEEEEKGDDDDGNAPSAPPAEAGQPLQPLQTQQRPSQPLSQPQLQPYTSYCYTHRPVAVTTEGTRPTAPSAPAAPPTFLAPPTAAAYGATQQTYNTVPGQMYGTAPPLPSAAFSGGPSLEAGGYGFVQPTIYGNTELSHPYGAHGLSYTPPPVSSSLGSLYGSATTAPLPPPPNAGYGMPLPLAPACQPSSSYPMPGYPPQMYGDASHPHPHPQPPPPPGGGYYYPPFR</sequence>
<protein>
    <recommendedName>
        <fullName evidence="5">BTB domain-containing protein</fullName>
    </recommendedName>
</protein>
<dbReference type="eggNOG" id="ENOG502RVHV">
    <property type="taxonomic scope" value="Eukaryota"/>
</dbReference>
<dbReference type="OrthoDB" id="9997739at2759"/>
<dbReference type="EMBL" id="GL378325">
    <property type="protein sequence ID" value="EFJ52173.1"/>
    <property type="molecule type" value="Genomic_DNA"/>
</dbReference>
<feature type="domain" description="BTB" evidence="5">
    <location>
        <begin position="398"/>
        <end position="500"/>
    </location>
</feature>
<dbReference type="Proteomes" id="UP000001058">
    <property type="component" value="Unassembled WGS sequence"/>
</dbReference>
<dbReference type="GO" id="GO:0000151">
    <property type="term" value="C:ubiquitin ligase complex"/>
    <property type="evidence" value="ECO:0007669"/>
    <property type="project" value="TreeGrafter"/>
</dbReference>
<comment type="pathway">
    <text evidence="1">Protein modification; protein ubiquitination.</text>
</comment>
<dbReference type="PROSITE" id="PS50097">
    <property type="entry name" value="BTB"/>
    <property type="match status" value="1"/>
</dbReference>
<keyword evidence="7" id="KW-1185">Reference proteome</keyword>
<evidence type="ECO:0000256" key="4">
    <source>
        <dbReference type="SAM" id="MobiDB-lite"/>
    </source>
</evidence>
<evidence type="ECO:0000313" key="6">
    <source>
        <dbReference type="EMBL" id="EFJ52173.1"/>
    </source>
</evidence>
<feature type="compositionally biased region" description="Low complexity" evidence="4">
    <location>
        <begin position="803"/>
        <end position="817"/>
    </location>
</feature>
<accession>D8TK24</accession>
<feature type="compositionally biased region" description="Low complexity" evidence="4">
    <location>
        <begin position="637"/>
        <end position="657"/>
    </location>
</feature>
<reference evidence="6 7" key="1">
    <citation type="journal article" date="2010" name="Science">
        <title>Genomic analysis of organismal complexity in the multicellular green alga Volvox carteri.</title>
        <authorList>
            <person name="Prochnik S.E."/>
            <person name="Umen J."/>
            <person name="Nedelcu A.M."/>
            <person name="Hallmann A."/>
            <person name="Miller S.M."/>
            <person name="Nishii I."/>
            <person name="Ferris P."/>
            <person name="Kuo A."/>
            <person name="Mitros T."/>
            <person name="Fritz-Laylin L.K."/>
            <person name="Hellsten U."/>
            <person name="Chapman J."/>
            <person name="Simakov O."/>
            <person name="Rensing S.A."/>
            <person name="Terry A."/>
            <person name="Pangilinan J."/>
            <person name="Kapitonov V."/>
            <person name="Jurka J."/>
            <person name="Salamov A."/>
            <person name="Shapiro H."/>
            <person name="Schmutz J."/>
            <person name="Grimwood J."/>
            <person name="Lindquist E."/>
            <person name="Lucas S."/>
            <person name="Grigoriev I.V."/>
            <person name="Schmitt R."/>
            <person name="Kirk D."/>
            <person name="Rokhsar D.S."/>
        </authorList>
    </citation>
    <scope>NUCLEOTIDE SEQUENCE [LARGE SCALE GENOMIC DNA]</scope>
    <source>
        <strain evidence="7">f. Nagariensis / Eve</strain>
    </source>
</reference>
<dbReference type="InterPro" id="IPR011042">
    <property type="entry name" value="6-blade_b-propeller_TolB-like"/>
</dbReference>
<keyword evidence="2" id="KW-0677">Repeat</keyword>
<name>D8TK24_VOLCA</name>
<dbReference type="SUPFAM" id="SSF101898">
    <property type="entry name" value="NHL repeat"/>
    <property type="match status" value="1"/>
</dbReference>
<gene>
    <name evidence="6" type="ORF">VOLCADRAFT_87058</name>
</gene>
<organism evidence="7">
    <name type="scientific">Volvox carteri f. nagariensis</name>
    <dbReference type="NCBI Taxonomy" id="3068"/>
    <lineage>
        <taxon>Eukaryota</taxon>
        <taxon>Viridiplantae</taxon>
        <taxon>Chlorophyta</taxon>
        <taxon>core chlorophytes</taxon>
        <taxon>Chlorophyceae</taxon>
        <taxon>CS clade</taxon>
        <taxon>Chlamydomonadales</taxon>
        <taxon>Volvocaceae</taxon>
        <taxon>Volvox</taxon>
    </lineage>
</organism>
<dbReference type="PANTHER" id="PTHR46231:SF1">
    <property type="entry name" value="ANKYRIN REPEAT AND BTB_POZ DOMAIN-CONTAINING PROTEIN 1"/>
    <property type="match status" value="1"/>
</dbReference>
<feature type="region of interest" description="Disordered" evidence="4">
    <location>
        <begin position="545"/>
        <end position="657"/>
    </location>
</feature>
<dbReference type="Gene3D" id="3.30.710.10">
    <property type="entry name" value="Potassium Channel Kv1.1, Chain A"/>
    <property type="match status" value="1"/>
</dbReference>
<feature type="region of interest" description="Disordered" evidence="4">
    <location>
        <begin position="803"/>
        <end position="842"/>
    </location>
</feature>
<dbReference type="GO" id="GO:0005737">
    <property type="term" value="C:cytoplasm"/>
    <property type="evidence" value="ECO:0007669"/>
    <property type="project" value="TreeGrafter"/>
</dbReference>
<dbReference type="InterPro" id="IPR011333">
    <property type="entry name" value="SKP1/BTB/POZ_sf"/>
</dbReference>
<keyword evidence="3" id="KW-0040">ANK repeat</keyword>
<feature type="compositionally biased region" description="Acidic residues" evidence="4">
    <location>
        <begin position="610"/>
        <end position="625"/>
    </location>
</feature>
<dbReference type="KEGG" id="vcn:VOLCADRAFT_87058"/>
<dbReference type="InterPro" id="IPR000210">
    <property type="entry name" value="BTB/POZ_dom"/>
</dbReference>
<dbReference type="SMART" id="SM00225">
    <property type="entry name" value="BTB"/>
    <property type="match status" value="1"/>
</dbReference>
<dbReference type="InParanoid" id="D8TK24"/>